<evidence type="ECO:0000256" key="6">
    <source>
        <dbReference type="SAM" id="Phobius"/>
    </source>
</evidence>
<protein>
    <submittedName>
        <fullName evidence="8">Homoserine transporter</fullName>
    </submittedName>
    <submittedName>
        <fullName evidence="7">Lysine transporter LysE</fullName>
    </submittedName>
</protein>
<evidence type="ECO:0000256" key="4">
    <source>
        <dbReference type="ARBA" id="ARBA00022989"/>
    </source>
</evidence>
<feature type="transmembrane region" description="Helical" evidence="6">
    <location>
        <begin position="6"/>
        <end position="27"/>
    </location>
</feature>
<dbReference type="EMBL" id="PYVU01000048">
    <property type="protein sequence ID" value="PTB96498.1"/>
    <property type="molecule type" value="Genomic_DNA"/>
</dbReference>
<evidence type="ECO:0000313" key="7">
    <source>
        <dbReference type="EMBL" id="GGC23446.1"/>
    </source>
</evidence>
<organism evidence="8 9">
    <name type="scientific">Marivirga lumbricoides</name>
    <dbReference type="NCBI Taxonomy" id="1046115"/>
    <lineage>
        <taxon>Bacteria</taxon>
        <taxon>Pseudomonadati</taxon>
        <taxon>Bacteroidota</taxon>
        <taxon>Cytophagia</taxon>
        <taxon>Cytophagales</taxon>
        <taxon>Marivirgaceae</taxon>
        <taxon>Marivirga</taxon>
    </lineage>
</organism>
<feature type="transmembrane region" description="Helical" evidence="6">
    <location>
        <begin position="39"/>
        <end position="63"/>
    </location>
</feature>
<dbReference type="Proteomes" id="UP000240608">
    <property type="component" value="Unassembled WGS sequence"/>
</dbReference>
<dbReference type="RefSeq" id="WP_188460325.1">
    <property type="nucleotide sequence ID" value="NZ_BAABHU010000002.1"/>
</dbReference>
<feature type="transmembrane region" description="Helical" evidence="6">
    <location>
        <begin position="69"/>
        <end position="90"/>
    </location>
</feature>
<dbReference type="AlphaFoldDB" id="A0A2T4DS11"/>
<name>A0A2T4DS11_9BACT</name>
<dbReference type="InterPro" id="IPR001123">
    <property type="entry name" value="LeuE-type"/>
</dbReference>
<evidence type="ECO:0000256" key="3">
    <source>
        <dbReference type="ARBA" id="ARBA00022692"/>
    </source>
</evidence>
<keyword evidence="10" id="KW-1185">Reference proteome</keyword>
<dbReference type="EMBL" id="BMEC01000002">
    <property type="protein sequence ID" value="GGC23446.1"/>
    <property type="molecule type" value="Genomic_DNA"/>
</dbReference>
<dbReference type="GO" id="GO:0005886">
    <property type="term" value="C:plasma membrane"/>
    <property type="evidence" value="ECO:0007669"/>
    <property type="project" value="UniProtKB-SubCell"/>
</dbReference>
<keyword evidence="5 6" id="KW-0472">Membrane</keyword>
<reference evidence="7" key="1">
    <citation type="journal article" date="2014" name="Int. J. Syst. Evol. Microbiol.">
        <title>Complete genome of a new Firmicutes species belonging to the dominant human colonic microbiota ('Ruminococcus bicirculans') reveals two chromosomes and a selective capacity to utilize plant glucans.</title>
        <authorList>
            <consortium name="NISC Comparative Sequencing Program"/>
            <person name="Wegmann U."/>
            <person name="Louis P."/>
            <person name="Goesmann A."/>
            <person name="Henrissat B."/>
            <person name="Duncan S.H."/>
            <person name="Flint H.J."/>
        </authorList>
    </citation>
    <scope>NUCLEOTIDE SEQUENCE</scope>
    <source>
        <strain evidence="7">CGMCC 1.10832</strain>
    </source>
</reference>
<sequence>MGSVIINGILFGLLLAVMLGPVFFALIQNSIVKGLRAGFYMALGITIADISYIFLMYFSVRLFKNNDTISVILGIVGGAIILVTGIMSLLKKAHTTEEQVKTVKKGFIRQFLKGFALNGINPFVLLYWLGVMTMVTVNYKYEGSEIVAFFVSLITTLLITDTTKVFLAHKLRSWITDYRLNWMNKIVGVALILFSLRLFYFAFEHYH</sequence>
<gene>
    <name evidence="8" type="ORF">C9994_07045</name>
    <name evidence="7" type="ORF">GCM10011506_05930</name>
</gene>
<dbReference type="Pfam" id="PF01810">
    <property type="entry name" value="LysE"/>
    <property type="match status" value="1"/>
</dbReference>
<reference evidence="8 9" key="2">
    <citation type="submission" date="2018-03" db="EMBL/GenBank/DDBJ databases">
        <title>Cross-interface Injection: A General Nanoliter Liquid Handling Method Applied to Single Cells Genome Amplification Automated Nanoliter Liquid Handling Applied to Single Cell Multiple Displacement Amplification.</title>
        <authorList>
            <person name="Yun J."/>
            <person name="Xu P."/>
            <person name="Xu J."/>
            <person name="Dai X."/>
            <person name="Wang Y."/>
            <person name="Zheng X."/>
            <person name="Cao C."/>
            <person name="Yi Q."/>
            <person name="Zhu Y."/>
            <person name="Wang L."/>
            <person name="Dong Z."/>
            <person name="Huang Y."/>
            <person name="Huang L."/>
            <person name="Du W."/>
        </authorList>
    </citation>
    <scope>NUCLEOTIDE SEQUENCE [LARGE SCALE GENOMIC DNA]</scope>
    <source>
        <strain evidence="8 9">Z-D1-2</strain>
    </source>
</reference>
<dbReference type="PANTHER" id="PTHR30086">
    <property type="entry name" value="ARGININE EXPORTER PROTEIN ARGO"/>
    <property type="match status" value="1"/>
</dbReference>
<dbReference type="Proteomes" id="UP000636010">
    <property type="component" value="Unassembled WGS sequence"/>
</dbReference>
<dbReference type="GO" id="GO:0015171">
    <property type="term" value="F:amino acid transmembrane transporter activity"/>
    <property type="evidence" value="ECO:0007669"/>
    <property type="project" value="TreeGrafter"/>
</dbReference>
<evidence type="ECO:0000313" key="9">
    <source>
        <dbReference type="Proteomes" id="UP000240608"/>
    </source>
</evidence>
<reference evidence="7" key="4">
    <citation type="submission" date="2024-05" db="EMBL/GenBank/DDBJ databases">
        <authorList>
            <person name="Sun Q."/>
            <person name="Zhou Y."/>
        </authorList>
    </citation>
    <scope>NUCLEOTIDE SEQUENCE</scope>
    <source>
        <strain evidence="7">CGMCC 1.10832</strain>
    </source>
</reference>
<dbReference type="PANTHER" id="PTHR30086:SF20">
    <property type="entry name" value="ARGININE EXPORTER PROTEIN ARGO-RELATED"/>
    <property type="match status" value="1"/>
</dbReference>
<evidence type="ECO:0000256" key="2">
    <source>
        <dbReference type="ARBA" id="ARBA00022475"/>
    </source>
</evidence>
<proteinExistence type="predicted"/>
<evidence type="ECO:0000256" key="1">
    <source>
        <dbReference type="ARBA" id="ARBA00004651"/>
    </source>
</evidence>
<feature type="transmembrane region" description="Helical" evidence="6">
    <location>
        <begin position="146"/>
        <end position="166"/>
    </location>
</feature>
<evidence type="ECO:0000313" key="8">
    <source>
        <dbReference type="EMBL" id="PTB96498.1"/>
    </source>
</evidence>
<keyword evidence="4 6" id="KW-1133">Transmembrane helix</keyword>
<comment type="subcellular location">
    <subcellularLocation>
        <location evidence="1">Cell membrane</location>
        <topology evidence="1">Multi-pass membrane protein</topology>
    </subcellularLocation>
</comment>
<reference evidence="10" key="3">
    <citation type="journal article" date="2019" name="Int. J. Syst. Evol. Microbiol.">
        <title>The Global Catalogue of Microorganisms (GCM) 10K type strain sequencing project: providing services to taxonomists for standard genome sequencing and annotation.</title>
        <authorList>
            <consortium name="The Broad Institute Genomics Platform"/>
            <consortium name="The Broad Institute Genome Sequencing Center for Infectious Disease"/>
            <person name="Wu L."/>
            <person name="Ma J."/>
        </authorList>
    </citation>
    <scope>NUCLEOTIDE SEQUENCE [LARGE SCALE GENOMIC DNA]</scope>
    <source>
        <strain evidence="10">CGMCC 1.10832</strain>
    </source>
</reference>
<keyword evidence="2" id="KW-1003">Cell membrane</keyword>
<evidence type="ECO:0000313" key="10">
    <source>
        <dbReference type="Proteomes" id="UP000636010"/>
    </source>
</evidence>
<accession>A0A2T4DS11</accession>
<keyword evidence="3 6" id="KW-0812">Transmembrane</keyword>
<comment type="caution">
    <text evidence="8">The sequence shown here is derived from an EMBL/GenBank/DDBJ whole genome shotgun (WGS) entry which is preliminary data.</text>
</comment>
<feature type="transmembrane region" description="Helical" evidence="6">
    <location>
        <begin position="186"/>
        <end position="203"/>
    </location>
</feature>
<feature type="transmembrane region" description="Helical" evidence="6">
    <location>
        <begin position="111"/>
        <end position="134"/>
    </location>
</feature>
<evidence type="ECO:0000256" key="5">
    <source>
        <dbReference type="ARBA" id="ARBA00023136"/>
    </source>
</evidence>